<dbReference type="RefSeq" id="XP_060457810.1">
    <property type="nucleotide sequence ID" value="XM_060601303.1"/>
</dbReference>
<dbReference type="InterPro" id="IPR005123">
    <property type="entry name" value="Oxoglu/Fe-dep_dioxygenase_dom"/>
</dbReference>
<keyword evidence="1" id="KW-0408">Iron</keyword>
<dbReference type="GO" id="GO:0046872">
    <property type="term" value="F:metal ion binding"/>
    <property type="evidence" value="ECO:0007669"/>
    <property type="project" value="UniProtKB-KW"/>
</dbReference>
<dbReference type="GeneID" id="85496415"/>
<dbReference type="PROSITE" id="PS51471">
    <property type="entry name" value="FE2OG_OXY"/>
    <property type="match status" value="1"/>
</dbReference>
<keyword evidence="1" id="KW-0560">Oxidoreductase</keyword>
<gene>
    <name evidence="3" type="ORF">CcaverHIS019_0501730</name>
</gene>
<dbReference type="EMBL" id="AP028216">
    <property type="protein sequence ID" value="BEI92545.1"/>
    <property type="molecule type" value="Genomic_DNA"/>
</dbReference>
<feature type="domain" description="Fe2OG dioxygenase" evidence="2">
    <location>
        <begin position="87"/>
        <end position="284"/>
    </location>
</feature>
<keyword evidence="4" id="KW-1185">Reference proteome</keyword>
<evidence type="ECO:0000256" key="1">
    <source>
        <dbReference type="RuleBase" id="RU003682"/>
    </source>
</evidence>
<dbReference type="AlphaFoldDB" id="A0AA48L5Z4"/>
<protein>
    <recommendedName>
        <fullName evidence="2">Fe2OG dioxygenase domain-containing protein</fullName>
    </recommendedName>
</protein>
<keyword evidence="1" id="KW-0479">Metal-binding</keyword>
<dbReference type="Proteomes" id="UP001233271">
    <property type="component" value="Chromosome 5"/>
</dbReference>
<dbReference type="Gene3D" id="2.60.120.620">
    <property type="entry name" value="q2cbj1_9rhob like domain"/>
    <property type="match status" value="1"/>
</dbReference>
<evidence type="ECO:0000259" key="2">
    <source>
        <dbReference type="PROSITE" id="PS51471"/>
    </source>
</evidence>
<reference evidence="3" key="1">
    <citation type="journal article" date="2023" name="BMC Genomics">
        <title>Chromosome-level genome assemblies of Cutaneotrichosporon spp. (Trichosporonales, Basidiomycota) reveal imbalanced evolution between nucleotide sequences and chromosome synteny.</title>
        <authorList>
            <person name="Kobayashi Y."/>
            <person name="Kayamori A."/>
            <person name="Aoki K."/>
            <person name="Shiwa Y."/>
            <person name="Matsutani M."/>
            <person name="Fujita N."/>
            <person name="Sugita T."/>
            <person name="Iwasaki W."/>
            <person name="Tanaka N."/>
            <person name="Takashima M."/>
        </authorList>
    </citation>
    <scope>NUCLEOTIDE SEQUENCE</scope>
    <source>
        <strain evidence="3">HIS019</strain>
    </source>
</reference>
<sequence length="356" mass="40544">MPTYTHLSPDEASHFVEHGWLRIPNAIDPKYLSWLDNLWVRLGMDANDKSTWTEEYVKLPRHREVRCEDFCPSAWGKICEIVGGEDKIDPVRERYYGDQFIINFGTEERLGKSHSPQELNGWHTDNDWYRQFLDASGNALTLIFCFTDIPAGGGGTCLNEDGIKPLCERFYNTPEGLDPPFDNIYTHCTKGNKYTEVTAKAGDLLVTHGMLPHSHSPNHLHYARVITNPHVNLSEPFNLNRSDGDYTLCEQVILRALDRSSVPEYVPTRPRLSFYPRTAFFKREKVRAELDRLIADAKAKGLPETAVDSVYLRGEEAIAEHEKRNGYDKTWGPNGVAASMRDDVMHVPVTGRHVLV</sequence>
<organism evidence="3 4">
    <name type="scientific">Cutaneotrichosporon cavernicola</name>
    <dbReference type="NCBI Taxonomy" id="279322"/>
    <lineage>
        <taxon>Eukaryota</taxon>
        <taxon>Fungi</taxon>
        <taxon>Dikarya</taxon>
        <taxon>Basidiomycota</taxon>
        <taxon>Agaricomycotina</taxon>
        <taxon>Tremellomycetes</taxon>
        <taxon>Trichosporonales</taxon>
        <taxon>Trichosporonaceae</taxon>
        <taxon>Cutaneotrichosporon</taxon>
    </lineage>
</organism>
<evidence type="ECO:0000313" key="3">
    <source>
        <dbReference type="EMBL" id="BEI92545.1"/>
    </source>
</evidence>
<comment type="similarity">
    <text evidence="1">Belongs to the iron/ascorbate-dependent oxidoreductase family.</text>
</comment>
<name>A0AA48L5Z4_9TREE</name>
<proteinExistence type="inferred from homology"/>
<accession>A0AA48L5Z4</accession>
<dbReference type="GO" id="GO:0016491">
    <property type="term" value="F:oxidoreductase activity"/>
    <property type="evidence" value="ECO:0007669"/>
    <property type="project" value="UniProtKB-KW"/>
</dbReference>
<dbReference type="SUPFAM" id="SSF51197">
    <property type="entry name" value="Clavaminate synthase-like"/>
    <property type="match status" value="1"/>
</dbReference>
<dbReference type="KEGG" id="ccac:CcaHIS019_0501730"/>
<evidence type="ECO:0000313" key="4">
    <source>
        <dbReference type="Proteomes" id="UP001233271"/>
    </source>
</evidence>